<keyword evidence="5" id="KW-1185">Reference proteome</keyword>
<dbReference type="SMART" id="SM00320">
    <property type="entry name" value="WD40"/>
    <property type="match status" value="1"/>
</dbReference>
<dbReference type="Gene3D" id="2.130.10.10">
    <property type="entry name" value="YVTN repeat-like/Quinoprotein amine dehydrogenase"/>
    <property type="match status" value="1"/>
</dbReference>
<dbReference type="EMBL" id="AUWU02000002">
    <property type="protein sequence ID" value="KAH0576604.1"/>
    <property type="molecule type" value="Genomic_DNA"/>
</dbReference>
<dbReference type="InterPro" id="IPR001680">
    <property type="entry name" value="WD40_rpt"/>
</dbReference>
<keyword evidence="2" id="KW-0472">Membrane</keyword>
<evidence type="ECO:0000313" key="5">
    <source>
        <dbReference type="Proteomes" id="UP000018208"/>
    </source>
</evidence>
<organism evidence="3">
    <name type="scientific">Spironucleus salmonicida</name>
    <dbReference type="NCBI Taxonomy" id="348837"/>
    <lineage>
        <taxon>Eukaryota</taxon>
        <taxon>Metamonada</taxon>
        <taxon>Diplomonadida</taxon>
        <taxon>Hexamitidae</taxon>
        <taxon>Hexamitinae</taxon>
        <taxon>Spironucleus</taxon>
    </lineage>
</organism>
<name>V6LPP5_9EUKA</name>
<dbReference type="VEuPathDB" id="GiardiaDB:SS50377_22168"/>
<dbReference type="InterPro" id="IPR036322">
    <property type="entry name" value="WD40_repeat_dom_sf"/>
</dbReference>
<protein>
    <submittedName>
        <fullName evidence="3">Uncharacterized protein</fullName>
    </submittedName>
</protein>
<evidence type="ECO:0000313" key="3">
    <source>
        <dbReference type="EMBL" id="EST45671.1"/>
    </source>
</evidence>
<evidence type="ECO:0000313" key="4">
    <source>
        <dbReference type="EMBL" id="KAH0576604.1"/>
    </source>
</evidence>
<reference evidence="4" key="2">
    <citation type="submission" date="2020-12" db="EMBL/GenBank/DDBJ databases">
        <title>New Spironucleus salmonicida genome in near-complete chromosomes.</title>
        <authorList>
            <person name="Xu F."/>
            <person name="Kurt Z."/>
            <person name="Jimenez-Gonzalez A."/>
            <person name="Astvaldsson A."/>
            <person name="Andersson J.O."/>
            <person name="Svard S.G."/>
        </authorList>
    </citation>
    <scope>NUCLEOTIDE SEQUENCE</scope>
    <source>
        <strain evidence="4">ATCC 50377</strain>
    </source>
</reference>
<keyword evidence="2" id="KW-0812">Transmembrane</keyword>
<keyword evidence="1" id="KW-0853">WD repeat</keyword>
<keyword evidence="2" id="KW-1133">Transmembrane helix</keyword>
<dbReference type="InterPro" id="IPR015943">
    <property type="entry name" value="WD40/YVTN_repeat-like_dom_sf"/>
</dbReference>
<evidence type="ECO:0000256" key="1">
    <source>
        <dbReference type="PROSITE-ProRule" id="PRU00221"/>
    </source>
</evidence>
<dbReference type="SUPFAM" id="SSF50978">
    <property type="entry name" value="WD40 repeat-like"/>
    <property type="match status" value="1"/>
</dbReference>
<proteinExistence type="predicted"/>
<gene>
    <name evidence="3" type="ORF">SS50377_14243</name>
    <name evidence="4" type="ORF">SS50377_22168</name>
</gene>
<dbReference type="EMBL" id="KI546089">
    <property type="protein sequence ID" value="EST45671.1"/>
    <property type="molecule type" value="Genomic_DNA"/>
</dbReference>
<dbReference type="PROSITE" id="PS50082">
    <property type="entry name" value="WD_REPEATS_2"/>
    <property type="match status" value="1"/>
</dbReference>
<dbReference type="AlphaFoldDB" id="V6LPP5"/>
<evidence type="ECO:0000256" key="2">
    <source>
        <dbReference type="SAM" id="Phobius"/>
    </source>
</evidence>
<accession>V6LPP5</accession>
<dbReference type="Proteomes" id="UP000018208">
    <property type="component" value="Unassembled WGS sequence"/>
</dbReference>
<sequence>MSKTRVLMEQLQVMHFSHKIIRVSVIFTIQDAILVISQYDMILFMKTKNSYIQQHSITINDKITTCHIQNNVLIVGTLTSALLLYRILIDQFQLLHSTKVDTSSINSICFDEGLNSYFIASHSLFKLEFSENYKVCKQNIINTSIFTKIKPSQNSLVLVKQQINANSIISLISPTTYDSINIQTYSVHSRSIQSIYCDKSNNYLITGDTQGMIVFWDLANEKQEIIFTRLLGGKIVSSQLDTEALILYVANQIGMVVVIDCQRNVILKSMFAHEAGLAGSLLTKDQYFTWDKHGIVKCWQITLK</sequence>
<feature type="transmembrane region" description="Helical" evidence="2">
    <location>
        <begin position="20"/>
        <end position="39"/>
    </location>
</feature>
<dbReference type="OrthoDB" id="4096at2759"/>
<feature type="repeat" description="WD" evidence="1">
    <location>
        <begin position="185"/>
        <end position="226"/>
    </location>
</feature>
<reference evidence="3 4" key="1">
    <citation type="journal article" date="2014" name="PLoS Genet.">
        <title>The Genome of Spironucleus salmonicida Highlights a Fish Pathogen Adapted to Fluctuating Environments.</title>
        <authorList>
            <person name="Xu F."/>
            <person name="Jerlstrom-Hultqvist J."/>
            <person name="Einarsson E."/>
            <person name="Astvaldsson A."/>
            <person name="Svard S.G."/>
            <person name="Andersson J.O."/>
        </authorList>
    </citation>
    <scope>NUCLEOTIDE SEQUENCE</scope>
    <source>
        <strain evidence="4">ATCC 50377</strain>
    </source>
</reference>